<comment type="caution">
    <text evidence="3">The sequence shown here is derived from an EMBL/GenBank/DDBJ whole genome shotgun (WGS) entry which is preliminary data.</text>
</comment>
<protein>
    <recommendedName>
        <fullName evidence="2">LytR/CpsA/Psr regulator C-terminal domain-containing protein</fullName>
    </recommendedName>
</protein>
<evidence type="ECO:0000259" key="2">
    <source>
        <dbReference type="Pfam" id="PF13399"/>
    </source>
</evidence>
<evidence type="ECO:0000313" key="3">
    <source>
        <dbReference type="EMBL" id="PJE62227.1"/>
    </source>
</evidence>
<feature type="transmembrane region" description="Helical" evidence="1">
    <location>
        <begin position="203"/>
        <end position="224"/>
    </location>
</feature>
<dbReference type="Pfam" id="PF13399">
    <property type="entry name" value="LytR_C"/>
    <property type="match status" value="1"/>
</dbReference>
<keyword evidence="1" id="KW-1133">Transmembrane helix</keyword>
<dbReference type="Proteomes" id="UP000230222">
    <property type="component" value="Unassembled WGS sequence"/>
</dbReference>
<evidence type="ECO:0000256" key="1">
    <source>
        <dbReference type="SAM" id="Phobius"/>
    </source>
</evidence>
<organism evidence="3 4">
    <name type="scientific">Candidatus Roizmanbacteria bacterium CG10_big_fil_rev_8_21_14_0_10_39_12</name>
    <dbReference type="NCBI Taxonomy" id="1974852"/>
    <lineage>
        <taxon>Bacteria</taxon>
        <taxon>Candidatus Roizmaniibacteriota</taxon>
    </lineage>
</organism>
<proteinExistence type="predicted"/>
<accession>A0A2M8KQM3</accession>
<dbReference type="InterPro" id="IPR027381">
    <property type="entry name" value="LytR/CpsA/Psr_C"/>
</dbReference>
<dbReference type="AlphaFoldDB" id="A0A2M8KQM3"/>
<name>A0A2M8KQM3_9BACT</name>
<evidence type="ECO:0000313" key="4">
    <source>
        <dbReference type="Proteomes" id="UP000230222"/>
    </source>
</evidence>
<reference evidence="4" key="1">
    <citation type="submission" date="2017-09" db="EMBL/GenBank/DDBJ databases">
        <title>Depth-based differentiation of microbial function through sediment-hosted aquifers and enrichment of novel symbionts in the deep terrestrial subsurface.</title>
        <authorList>
            <person name="Probst A.J."/>
            <person name="Ladd B."/>
            <person name="Jarett J.K."/>
            <person name="Geller-Mcgrath D.E."/>
            <person name="Sieber C.M.K."/>
            <person name="Emerson J.B."/>
            <person name="Anantharaman K."/>
            <person name="Thomas B.C."/>
            <person name="Malmstrom R."/>
            <person name="Stieglmeier M."/>
            <person name="Klingl A."/>
            <person name="Woyke T."/>
            <person name="Ryan C.M."/>
            <person name="Banfield J.F."/>
        </authorList>
    </citation>
    <scope>NUCLEOTIDE SEQUENCE [LARGE SCALE GENOMIC DNA]</scope>
</reference>
<dbReference type="EMBL" id="PFEC01000007">
    <property type="protein sequence ID" value="PJE62227.1"/>
    <property type="molecule type" value="Genomic_DNA"/>
</dbReference>
<keyword evidence="1" id="KW-0472">Membrane</keyword>
<gene>
    <name evidence="3" type="ORF">COU87_00440</name>
</gene>
<dbReference type="Gene3D" id="3.30.70.2390">
    <property type="match status" value="1"/>
</dbReference>
<feature type="domain" description="LytR/CpsA/Psr regulator C-terminal" evidence="2">
    <location>
        <begin position="265"/>
        <end position="313"/>
    </location>
</feature>
<sequence>MRAVLYIDRANFYYYGGNIHSPISFQPPLSVYSDMEIIDIDQLNTLFQEFVKTNKIQYCSIVLFFSAQSCFQKDFPKTLRPEEFEIQKNQFIEFIPFNKVMSVVCSLKKDADTVVAINREVAFALRDIFVKLQFDVEMIVPSFALFGDQPQTFDIHTAQNIVKHYSSLSKMSFPLIEEESVIKKADQDEFQDNQEHKESNMRLYLMIGFFVVLIAMLVYMVFFFRKSPTVSKKINTSSPPITQIVVATVIPVPSPTEVVVAKGDILIRILNGSGVPGQADAIRDLLISTGYSEVEVGNAPTQESSTISIVVKPTTQSFHRKEIDDIILSLGYTTNIRESKEIDVDVLITTRKSTSTQ</sequence>
<keyword evidence="1" id="KW-0812">Transmembrane</keyword>